<dbReference type="OrthoDB" id="3739692at2759"/>
<reference evidence="2" key="1">
    <citation type="journal article" date="2020" name="Stud. Mycol.">
        <title>101 Dothideomycetes genomes: a test case for predicting lifestyles and emergence of pathogens.</title>
        <authorList>
            <person name="Haridas S."/>
            <person name="Albert R."/>
            <person name="Binder M."/>
            <person name="Bloem J."/>
            <person name="Labutti K."/>
            <person name="Salamov A."/>
            <person name="Andreopoulos B."/>
            <person name="Baker S."/>
            <person name="Barry K."/>
            <person name="Bills G."/>
            <person name="Bluhm B."/>
            <person name="Cannon C."/>
            <person name="Castanera R."/>
            <person name="Culley D."/>
            <person name="Daum C."/>
            <person name="Ezra D."/>
            <person name="Gonzalez J."/>
            <person name="Henrissat B."/>
            <person name="Kuo A."/>
            <person name="Liang C."/>
            <person name="Lipzen A."/>
            <person name="Lutzoni F."/>
            <person name="Magnuson J."/>
            <person name="Mondo S."/>
            <person name="Nolan M."/>
            <person name="Ohm R."/>
            <person name="Pangilinan J."/>
            <person name="Park H.-J."/>
            <person name="Ramirez L."/>
            <person name="Alfaro M."/>
            <person name="Sun H."/>
            <person name="Tritt A."/>
            <person name="Yoshinaga Y."/>
            <person name="Zwiers L.-H."/>
            <person name="Turgeon B."/>
            <person name="Goodwin S."/>
            <person name="Spatafora J."/>
            <person name="Crous P."/>
            <person name="Grigoriev I."/>
        </authorList>
    </citation>
    <scope>NUCLEOTIDE SEQUENCE</scope>
    <source>
        <strain evidence="2">CBS 107.79</strain>
    </source>
</reference>
<evidence type="ECO:0000259" key="1">
    <source>
        <dbReference type="Pfam" id="PF24968"/>
    </source>
</evidence>
<dbReference type="InterPro" id="IPR056672">
    <property type="entry name" value="DUF7770"/>
</dbReference>
<proteinExistence type="predicted"/>
<evidence type="ECO:0000313" key="2">
    <source>
        <dbReference type="EMBL" id="KAF1970568.1"/>
    </source>
</evidence>
<dbReference type="AlphaFoldDB" id="A0A6A5V116"/>
<sequence length="144" mass="16006">MGPVMQGGQLSQNHWTIYMLTSATGSVQLNMQLADSVSDRGKLVVKEHAYVNSNTAVQFWDIPARPNTLAGTVYNLILSKGRHRYNMTEGGVGCRWWVFTVLRDFAASDLVEAGKVDEFLPNLSYNFSRGVAPITLPMKQGSFY</sequence>
<evidence type="ECO:0000313" key="3">
    <source>
        <dbReference type="Proteomes" id="UP000800036"/>
    </source>
</evidence>
<feature type="domain" description="DUF7770" evidence="1">
    <location>
        <begin position="8"/>
        <end position="144"/>
    </location>
</feature>
<protein>
    <recommendedName>
        <fullName evidence="1">DUF7770 domain-containing protein</fullName>
    </recommendedName>
</protein>
<organism evidence="2 3">
    <name type="scientific">Bimuria novae-zelandiae CBS 107.79</name>
    <dbReference type="NCBI Taxonomy" id="1447943"/>
    <lineage>
        <taxon>Eukaryota</taxon>
        <taxon>Fungi</taxon>
        <taxon>Dikarya</taxon>
        <taxon>Ascomycota</taxon>
        <taxon>Pezizomycotina</taxon>
        <taxon>Dothideomycetes</taxon>
        <taxon>Pleosporomycetidae</taxon>
        <taxon>Pleosporales</taxon>
        <taxon>Massarineae</taxon>
        <taxon>Didymosphaeriaceae</taxon>
        <taxon>Bimuria</taxon>
    </lineage>
</organism>
<dbReference type="Proteomes" id="UP000800036">
    <property type="component" value="Unassembled WGS sequence"/>
</dbReference>
<dbReference type="Pfam" id="PF24968">
    <property type="entry name" value="DUF7770"/>
    <property type="match status" value="1"/>
</dbReference>
<keyword evidence="3" id="KW-1185">Reference proteome</keyword>
<dbReference type="EMBL" id="ML976700">
    <property type="protein sequence ID" value="KAF1970568.1"/>
    <property type="molecule type" value="Genomic_DNA"/>
</dbReference>
<accession>A0A6A5V116</accession>
<name>A0A6A5V116_9PLEO</name>
<gene>
    <name evidence="2" type="ORF">BU23DRAFT_556782</name>
</gene>